<evidence type="ECO:0000313" key="2">
    <source>
        <dbReference type="Proteomes" id="UP001153069"/>
    </source>
</evidence>
<keyword evidence="2" id="KW-1185">Reference proteome</keyword>
<accession>A0A9N8H6Z9</accession>
<evidence type="ECO:0000313" key="1">
    <source>
        <dbReference type="EMBL" id="CAB9503336.1"/>
    </source>
</evidence>
<protein>
    <submittedName>
        <fullName evidence="1">Uncharacterized protein</fullName>
    </submittedName>
</protein>
<comment type="caution">
    <text evidence="1">The sequence shown here is derived from an EMBL/GenBank/DDBJ whole genome shotgun (WGS) entry which is preliminary data.</text>
</comment>
<proteinExistence type="predicted"/>
<reference evidence="1" key="1">
    <citation type="submission" date="2020-06" db="EMBL/GenBank/DDBJ databases">
        <authorList>
            <consortium name="Plant Systems Biology data submission"/>
        </authorList>
    </citation>
    <scope>NUCLEOTIDE SEQUENCE</scope>
    <source>
        <strain evidence="1">D6</strain>
    </source>
</reference>
<organism evidence="1 2">
    <name type="scientific">Seminavis robusta</name>
    <dbReference type="NCBI Taxonomy" id="568900"/>
    <lineage>
        <taxon>Eukaryota</taxon>
        <taxon>Sar</taxon>
        <taxon>Stramenopiles</taxon>
        <taxon>Ochrophyta</taxon>
        <taxon>Bacillariophyta</taxon>
        <taxon>Bacillariophyceae</taxon>
        <taxon>Bacillariophycidae</taxon>
        <taxon>Naviculales</taxon>
        <taxon>Naviculaceae</taxon>
        <taxon>Seminavis</taxon>
    </lineage>
</organism>
<sequence length="108" mass="12344">MQHLLDKFPGAAKHTDRRGEYPLHLLCGKVGTAHLETWITGLVDAHPSALFLENHNGKIPLDILRKRGLGEALLKERMSRALWGALRKELEKHRIPRDVFDYILTFAL</sequence>
<name>A0A9N8H6Z9_9STRA</name>
<dbReference type="AlphaFoldDB" id="A0A9N8H6Z9"/>
<dbReference type="Proteomes" id="UP001153069">
    <property type="component" value="Unassembled WGS sequence"/>
</dbReference>
<dbReference type="EMBL" id="CAICTM010000161">
    <property type="protein sequence ID" value="CAB9503336.1"/>
    <property type="molecule type" value="Genomic_DNA"/>
</dbReference>
<gene>
    <name evidence="1" type="ORF">SEMRO_162_G073000.1</name>
</gene>